<dbReference type="PANTHER" id="PTHR43046">
    <property type="entry name" value="GDP-MANNOSE MANNOSYL HYDROLASE"/>
    <property type="match status" value="1"/>
</dbReference>
<keyword evidence="3 4" id="KW-0378">Hydrolase</keyword>
<gene>
    <name evidence="6" type="ORF">FF36_04475</name>
</gene>
<evidence type="ECO:0000313" key="7">
    <source>
        <dbReference type="Proteomes" id="UP000032545"/>
    </source>
</evidence>
<evidence type="ECO:0000313" key="6">
    <source>
        <dbReference type="EMBL" id="KJE21244.1"/>
    </source>
</evidence>
<dbReference type="Proteomes" id="UP000032545">
    <property type="component" value="Unassembled WGS sequence"/>
</dbReference>
<comment type="caution">
    <text evidence="6">The sequence shown here is derived from an EMBL/GenBank/DDBJ whole genome shotgun (WGS) entry which is preliminary data.</text>
</comment>
<dbReference type="PANTHER" id="PTHR43046:SF16">
    <property type="entry name" value="ADP-RIBOSE PYROPHOSPHATASE YJHB-RELATED"/>
    <property type="match status" value="1"/>
</dbReference>
<dbReference type="AlphaFoldDB" id="A0A0D8BBD7"/>
<dbReference type="InterPro" id="IPR000086">
    <property type="entry name" value="NUDIX_hydrolase_dom"/>
</dbReference>
<protein>
    <submittedName>
        <fullName evidence="6">ADP-ribose pyrophosphatase</fullName>
    </submittedName>
</protein>
<dbReference type="CDD" id="cd04683">
    <property type="entry name" value="NUDIX_Hydrolase"/>
    <property type="match status" value="1"/>
</dbReference>
<evidence type="ECO:0000259" key="5">
    <source>
        <dbReference type="PROSITE" id="PS51462"/>
    </source>
</evidence>
<dbReference type="PRINTS" id="PR00502">
    <property type="entry name" value="NUDIXFAMILY"/>
</dbReference>
<dbReference type="EMBL" id="JYFN01000041">
    <property type="protein sequence ID" value="KJE21244.1"/>
    <property type="molecule type" value="Genomic_DNA"/>
</dbReference>
<name>A0A0D8BBD7_9ACTN</name>
<comment type="similarity">
    <text evidence="2 4">Belongs to the Nudix hydrolase family.</text>
</comment>
<reference evidence="6 7" key="2">
    <citation type="journal article" date="2016" name="Genome Announc.">
        <title>Permanent Draft Genome Sequences for Two Variants of Frankia sp. Strain CpI1, the First Frankia Strain Isolated from Root Nodules of Comptonia peregrina.</title>
        <authorList>
            <person name="Oshone R."/>
            <person name="Hurst S.G.IV."/>
            <person name="Abebe-Akele F."/>
            <person name="Simpson S."/>
            <person name="Morris K."/>
            <person name="Thomas W.K."/>
            <person name="Tisa L.S."/>
        </authorList>
    </citation>
    <scope>NUCLEOTIDE SEQUENCE [LARGE SCALE GENOMIC DNA]</scope>
    <source>
        <strain evidence="7">CpI1-S</strain>
    </source>
</reference>
<dbReference type="OrthoDB" id="21342at2"/>
<dbReference type="PROSITE" id="PS51462">
    <property type="entry name" value="NUDIX"/>
    <property type="match status" value="1"/>
</dbReference>
<sequence length="144" mass="15795">MTYTSPVDVLLLLVRDDQVLLALRAGTGFADGWWNLPSGKLEQNEDAASALVREAHEETGLVLDRSRLSLTATIHSRNDRGIARVGLVFRPASWTGEPVNAEPDRCAGIAWFPLDAIPARTYGTSRTGIELFRRGENFAAEGWS</sequence>
<evidence type="ECO:0000256" key="3">
    <source>
        <dbReference type="ARBA" id="ARBA00022801"/>
    </source>
</evidence>
<dbReference type="InterPro" id="IPR020084">
    <property type="entry name" value="NUDIX_hydrolase_CS"/>
</dbReference>
<proteinExistence type="inferred from homology"/>
<dbReference type="SUPFAM" id="SSF55811">
    <property type="entry name" value="Nudix"/>
    <property type="match status" value="1"/>
</dbReference>
<organism evidence="6 7">
    <name type="scientific">Frankia torreyi</name>
    <dbReference type="NCBI Taxonomy" id="1856"/>
    <lineage>
        <taxon>Bacteria</taxon>
        <taxon>Bacillati</taxon>
        <taxon>Actinomycetota</taxon>
        <taxon>Actinomycetes</taxon>
        <taxon>Frankiales</taxon>
        <taxon>Frankiaceae</taxon>
        <taxon>Frankia</taxon>
    </lineage>
</organism>
<reference evidence="7" key="1">
    <citation type="submission" date="2015-02" db="EMBL/GenBank/DDBJ databases">
        <title>Draft Genome of Frankia sp. CpI1-S.</title>
        <authorList>
            <person name="Oshone R.T."/>
            <person name="Ngom M."/>
            <person name="Ghodhbane-Gtari F."/>
            <person name="Gtari M."/>
            <person name="Morris K."/>
            <person name="Thomas K."/>
            <person name="Sen A."/>
            <person name="Tisa L.S."/>
        </authorList>
    </citation>
    <scope>NUCLEOTIDE SEQUENCE [LARGE SCALE GENOMIC DNA]</scope>
    <source>
        <strain evidence="7">CpI1-S</strain>
    </source>
</reference>
<dbReference type="PROSITE" id="PS00893">
    <property type="entry name" value="NUDIX_BOX"/>
    <property type="match status" value="1"/>
</dbReference>
<comment type="cofactor">
    <cofactor evidence="1">
        <name>Mg(2+)</name>
        <dbReference type="ChEBI" id="CHEBI:18420"/>
    </cofactor>
</comment>
<feature type="domain" description="Nudix hydrolase" evidence="5">
    <location>
        <begin position="2"/>
        <end position="134"/>
    </location>
</feature>
<evidence type="ECO:0000256" key="1">
    <source>
        <dbReference type="ARBA" id="ARBA00001946"/>
    </source>
</evidence>
<dbReference type="InterPro" id="IPR020476">
    <property type="entry name" value="Nudix_hydrolase"/>
</dbReference>
<dbReference type="Gene3D" id="3.90.79.10">
    <property type="entry name" value="Nucleoside Triphosphate Pyrophosphohydrolase"/>
    <property type="match status" value="1"/>
</dbReference>
<dbReference type="InterPro" id="IPR015797">
    <property type="entry name" value="NUDIX_hydrolase-like_dom_sf"/>
</dbReference>
<dbReference type="Pfam" id="PF00293">
    <property type="entry name" value="NUDIX"/>
    <property type="match status" value="1"/>
</dbReference>
<dbReference type="PATRIC" id="fig|1502723.3.peg.4409"/>
<evidence type="ECO:0000256" key="4">
    <source>
        <dbReference type="RuleBase" id="RU003476"/>
    </source>
</evidence>
<dbReference type="RefSeq" id="WP_044886998.1">
    <property type="nucleotide sequence ID" value="NZ_JYFN01000041.1"/>
</dbReference>
<keyword evidence="7" id="KW-1185">Reference proteome</keyword>
<accession>A0A0D8BBD7</accession>
<evidence type="ECO:0000256" key="2">
    <source>
        <dbReference type="ARBA" id="ARBA00005582"/>
    </source>
</evidence>
<dbReference type="GO" id="GO:0016787">
    <property type="term" value="F:hydrolase activity"/>
    <property type="evidence" value="ECO:0007669"/>
    <property type="project" value="UniProtKB-KW"/>
</dbReference>